<evidence type="ECO:0000259" key="1">
    <source>
        <dbReference type="Pfam" id="PF13362"/>
    </source>
</evidence>
<dbReference type="InterPro" id="IPR006171">
    <property type="entry name" value="TOPRIM_dom"/>
</dbReference>
<organism evidence="2 3">
    <name type="scientific">Sphingobium chungbukense</name>
    <dbReference type="NCBI Taxonomy" id="56193"/>
    <lineage>
        <taxon>Bacteria</taxon>
        <taxon>Pseudomonadati</taxon>
        <taxon>Pseudomonadota</taxon>
        <taxon>Alphaproteobacteria</taxon>
        <taxon>Sphingomonadales</taxon>
        <taxon>Sphingomonadaceae</taxon>
        <taxon>Sphingobium</taxon>
    </lineage>
</organism>
<evidence type="ECO:0000313" key="3">
    <source>
        <dbReference type="Proteomes" id="UP000033874"/>
    </source>
</evidence>
<keyword evidence="3" id="KW-1185">Reference proteome</keyword>
<dbReference type="EMBL" id="LBIC01000003">
    <property type="protein sequence ID" value="KKW92946.1"/>
    <property type="molecule type" value="Genomic_DNA"/>
</dbReference>
<protein>
    <recommendedName>
        <fullName evidence="1">Toprim domain-containing protein</fullName>
    </recommendedName>
</protein>
<proteinExistence type="predicted"/>
<dbReference type="STRING" id="56193.YP76_08670"/>
<evidence type="ECO:0000313" key="2">
    <source>
        <dbReference type="EMBL" id="KKW92946.1"/>
    </source>
</evidence>
<dbReference type="AlphaFoldDB" id="A0A0M3AVK5"/>
<dbReference type="RefSeq" id="WP_046763154.1">
    <property type="nucleotide sequence ID" value="NZ_LBIC01000003.1"/>
</dbReference>
<reference evidence="2 3" key="1">
    <citation type="submission" date="2015-04" db="EMBL/GenBank/DDBJ databases">
        <title>Genome sequence of aromatic hydrocarbons-degrading Sphingobium chungbukense DJ77.</title>
        <authorList>
            <person name="Kim Y.-C."/>
            <person name="Chae J.-C."/>
        </authorList>
    </citation>
    <scope>NUCLEOTIDE SEQUENCE [LARGE SCALE GENOMIC DNA]</scope>
    <source>
        <strain evidence="2 3">DJ77</strain>
    </source>
</reference>
<comment type="caution">
    <text evidence="2">The sequence shown here is derived from an EMBL/GenBank/DDBJ whole genome shotgun (WGS) entry which is preliminary data.</text>
</comment>
<dbReference type="PATRIC" id="fig|56193.3.peg.1796"/>
<feature type="domain" description="Toprim" evidence="1">
    <location>
        <begin position="193"/>
        <end position="272"/>
    </location>
</feature>
<name>A0A0M3AVK5_9SPHN</name>
<gene>
    <name evidence="2" type="ORF">YP76_08670</name>
</gene>
<sequence length="285" mass="30415">MEQDTVAAFLSAMEAAGMRPAEPIADRLGSDLIRFACDGDGKGKRNGWAILHMDATPAGAFGNYRLQISERWRAGTVERLTPKERRERAARYRAEKAKRDAAKLAEQGEAAEQCRDRWANAKSADPSHPYLIRKRVSGEGLRQEGNRLLVPMFDAGGVLWNLQAIAPDGSKRFAKGGRQAGLFSLIGQPDAVVMVGEGFATCAAARRATGHAVAVGFSAKNLTATALAMQAAYPDCDLVILADDDAHLIDHPTIKANVGLEAARAAAQAVGGRVALPVREDSNNG</sequence>
<dbReference type="Pfam" id="PF13362">
    <property type="entry name" value="Toprim_3"/>
    <property type="match status" value="1"/>
</dbReference>
<accession>A0A0M3AVK5</accession>
<dbReference type="Proteomes" id="UP000033874">
    <property type="component" value="Unassembled WGS sequence"/>
</dbReference>